<keyword evidence="1" id="KW-0396">Initiation factor</keyword>
<reference evidence="3" key="1">
    <citation type="submission" date="2013-12" db="EMBL/GenBank/DDBJ databases">
        <authorList>
            <person name="Aslett M."/>
        </authorList>
    </citation>
    <scope>NUCLEOTIDE SEQUENCE [LARGE SCALE GENOMIC DNA]</scope>
    <source>
        <strain evidence="3">Lindley</strain>
    </source>
</reference>
<dbReference type="Gene3D" id="3.30.760.10">
    <property type="entry name" value="RNA Cap, Translation Initiation Factor Eif4e"/>
    <property type="match status" value="1"/>
</dbReference>
<proteinExistence type="inferred from homology"/>
<keyword evidence="1" id="KW-0648">Protein biosynthesis</keyword>
<dbReference type="InterPro" id="IPR023398">
    <property type="entry name" value="TIF_eIF4e-like"/>
</dbReference>
<evidence type="ECO:0000256" key="2">
    <source>
        <dbReference type="SAM" id="MobiDB-lite"/>
    </source>
</evidence>
<dbReference type="PANTHER" id="PTHR11960">
    <property type="entry name" value="EUKARYOTIC TRANSLATION INITIATION FACTOR 4E RELATED"/>
    <property type="match status" value="1"/>
</dbReference>
<comment type="similarity">
    <text evidence="1">Belongs to the eukaryotic initiation factor 4E family.</text>
</comment>
<feature type="region of interest" description="Disordered" evidence="2">
    <location>
        <begin position="93"/>
        <end position="122"/>
    </location>
</feature>
<dbReference type="AlphaFoldDB" id="A0A183CS85"/>
<evidence type="ECO:0000256" key="1">
    <source>
        <dbReference type="RuleBase" id="RU004374"/>
    </source>
</evidence>
<accession>A0A183CS85</accession>
<dbReference type="Proteomes" id="UP000050741">
    <property type="component" value="Unassembled WGS sequence"/>
</dbReference>
<evidence type="ECO:0000313" key="3">
    <source>
        <dbReference type="Proteomes" id="UP000050741"/>
    </source>
</evidence>
<protein>
    <submittedName>
        <fullName evidence="4">EIF-4F 25 kDa subunit</fullName>
    </submittedName>
</protein>
<dbReference type="InterPro" id="IPR001040">
    <property type="entry name" value="TIF_eIF_4E"/>
</dbReference>
<dbReference type="WBParaSite" id="GPLIN_001574300">
    <property type="protein sequence ID" value="GPLIN_001574300"/>
    <property type="gene ID" value="GPLIN_001574300"/>
</dbReference>
<reference evidence="4" key="3">
    <citation type="submission" date="2016-06" db="UniProtKB">
        <authorList>
            <consortium name="WormBaseParasite"/>
        </authorList>
    </citation>
    <scope>IDENTIFICATION</scope>
</reference>
<dbReference type="PANTHER" id="PTHR11960:SF18">
    <property type="entry name" value="EUKARYOTIC TRANSLATION INITIATION FACTOR 4E HOMOLOGOUS PROTEIN, ISOFORM B"/>
    <property type="match status" value="1"/>
</dbReference>
<dbReference type="GO" id="GO:0000340">
    <property type="term" value="F:RNA 7-methylguanosine cap binding"/>
    <property type="evidence" value="ECO:0007669"/>
    <property type="project" value="TreeGrafter"/>
</dbReference>
<name>A0A183CS85_GLOPA</name>
<feature type="compositionally biased region" description="Gly residues" evidence="2">
    <location>
        <begin position="112"/>
        <end position="122"/>
    </location>
</feature>
<reference evidence="3" key="2">
    <citation type="submission" date="2014-05" db="EMBL/GenBank/DDBJ databases">
        <title>The genome and life-stage specific transcriptomes of Globodera pallida elucidate key aspects of plant parasitism by a cyst nematode.</title>
        <authorList>
            <person name="Cotton J.A."/>
            <person name="Lilley C.J."/>
            <person name="Jones L.M."/>
            <person name="Kikuchi T."/>
            <person name="Reid A.J."/>
            <person name="Thorpe P."/>
            <person name="Tsai I.J."/>
            <person name="Beasley H."/>
            <person name="Blok V."/>
            <person name="Cock P.J.A."/>
            <person name="Van den Akker S.E."/>
            <person name="Holroyd N."/>
            <person name="Hunt M."/>
            <person name="Mantelin S."/>
            <person name="Naghra H."/>
            <person name="Pain A."/>
            <person name="Palomares-Rius J.E."/>
            <person name="Zarowiecki M."/>
            <person name="Berriman M."/>
            <person name="Jones J.T."/>
            <person name="Urwin P.E."/>
        </authorList>
    </citation>
    <scope>NUCLEOTIDE SEQUENCE [LARGE SCALE GENOMIC DNA]</scope>
    <source>
        <strain evidence="3">Lindley</strain>
    </source>
</reference>
<organism evidence="3 4">
    <name type="scientific">Globodera pallida</name>
    <name type="common">Potato cyst nematode worm</name>
    <name type="synonym">Heterodera pallida</name>
    <dbReference type="NCBI Taxonomy" id="36090"/>
    <lineage>
        <taxon>Eukaryota</taxon>
        <taxon>Metazoa</taxon>
        <taxon>Ecdysozoa</taxon>
        <taxon>Nematoda</taxon>
        <taxon>Chromadorea</taxon>
        <taxon>Rhabditida</taxon>
        <taxon>Tylenchina</taxon>
        <taxon>Tylenchomorpha</taxon>
        <taxon>Tylenchoidea</taxon>
        <taxon>Heteroderidae</taxon>
        <taxon>Heteroderinae</taxon>
        <taxon>Globodera</taxon>
    </lineage>
</organism>
<dbReference type="GO" id="GO:0016281">
    <property type="term" value="C:eukaryotic translation initiation factor 4F complex"/>
    <property type="evidence" value="ECO:0007669"/>
    <property type="project" value="TreeGrafter"/>
</dbReference>
<sequence>TEKGALFAHLENLLLAMIGEQFLVGDEVVGAVCSVRNQEDIVSLWNRSADSLPVTNRIRDTLRRVLNLPTSTILEYKRHDDCLRDQRSYCHTSASVGQQAHPHHQNHQQQMGAGGGSRGGVK</sequence>
<dbReference type="Pfam" id="PF01652">
    <property type="entry name" value="IF4E"/>
    <property type="match status" value="1"/>
</dbReference>
<dbReference type="SUPFAM" id="SSF55418">
    <property type="entry name" value="eIF4e-like"/>
    <property type="match status" value="1"/>
</dbReference>
<keyword evidence="3" id="KW-1185">Reference proteome</keyword>
<dbReference type="GO" id="GO:0003743">
    <property type="term" value="F:translation initiation factor activity"/>
    <property type="evidence" value="ECO:0007669"/>
    <property type="project" value="UniProtKB-KW"/>
</dbReference>
<evidence type="ECO:0000313" key="4">
    <source>
        <dbReference type="WBParaSite" id="GPLIN_001574300"/>
    </source>
</evidence>
<keyword evidence="1" id="KW-0694">RNA-binding</keyword>